<keyword evidence="8" id="KW-1185">Reference proteome</keyword>
<evidence type="ECO:0000313" key="7">
    <source>
        <dbReference type="EMBL" id="MDQ2092997.1"/>
    </source>
</evidence>
<dbReference type="GO" id="GO:0003677">
    <property type="term" value="F:DNA binding"/>
    <property type="evidence" value="ECO:0007669"/>
    <property type="project" value="InterPro"/>
</dbReference>
<accession>A0AAJ1UBS2</accession>
<dbReference type="GO" id="GO:0004386">
    <property type="term" value="F:helicase activity"/>
    <property type="evidence" value="ECO:0007669"/>
    <property type="project" value="UniProtKB-KW"/>
</dbReference>
<evidence type="ECO:0000256" key="1">
    <source>
        <dbReference type="ARBA" id="ARBA00022741"/>
    </source>
</evidence>
<dbReference type="Gene3D" id="3.40.50.300">
    <property type="entry name" value="P-loop containing nucleotide triphosphate hydrolases"/>
    <property type="match status" value="2"/>
</dbReference>
<protein>
    <submittedName>
        <fullName evidence="7">DEAD/DEAH box helicase family protein</fullName>
    </submittedName>
</protein>
<reference evidence="7" key="2">
    <citation type="submission" date="2023-04" db="EMBL/GenBank/DDBJ databases">
        <title>'Rhodoalgimonas zhirmunskyi' gen. nov., isolated from a red alga.</title>
        <authorList>
            <person name="Nedashkovskaya O.I."/>
            <person name="Otstavnykh N.Y."/>
            <person name="Bystritskaya E.P."/>
            <person name="Balabanova L.A."/>
            <person name="Isaeva M.P."/>
        </authorList>
    </citation>
    <scope>NUCLEOTIDE SEQUENCE</scope>
    <source>
        <strain evidence="7">10Alg 79</strain>
    </source>
</reference>
<keyword evidence="4" id="KW-0067">ATP-binding</keyword>
<evidence type="ECO:0000256" key="3">
    <source>
        <dbReference type="ARBA" id="ARBA00022806"/>
    </source>
</evidence>
<dbReference type="CDD" id="cd09179">
    <property type="entry name" value="PLDc_N_DEXD_a"/>
    <property type="match status" value="1"/>
</dbReference>
<gene>
    <name evidence="7" type="ORF">NOI20_02625</name>
</gene>
<dbReference type="PANTHER" id="PTHR11274:SF0">
    <property type="entry name" value="GENERAL TRANSCRIPTION AND DNA REPAIR FACTOR IIH HELICASE SUBUNIT XPB"/>
    <property type="match status" value="1"/>
</dbReference>
<dbReference type="InterPro" id="IPR014001">
    <property type="entry name" value="Helicase_ATP-bd"/>
</dbReference>
<evidence type="ECO:0000259" key="5">
    <source>
        <dbReference type="PROSITE" id="PS51192"/>
    </source>
</evidence>
<dbReference type="AlphaFoldDB" id="A0AAJ1UBS2"/>
<dbReference type="PROSITE" id="PS51194">
    <property type="entry name" value="HELICASE_CTER"/>
    <property type="match status" value="1"/>
</dbReference>
<dbReference type="Pfam" id="PF04851">
    <property type="entry name" value="ResIII"/>
    <property type="match status" value="1"/>
</dbReference>
<evidence type="ECO:0000313" key="8">
    <source>
        <dbReference type="Proteomes" id="UP001227162"/>
    </source>
</evidence>
<sequence length="706" mass="78328">MSVNERNSASEKKAYFGNLSLLPLETEYRSSKDDPVGLFYARCLRNSGLYERAVGYFSSSVFHVVGAPIHEFALKGGKIRLICSPSLSPEDVEAIAGGYAERDKVIADSLRRDIDRLISDETTNPNTRILSTLISCGALDIKLATPKVGRGIYHEKLGVFSDTLGHNVSFRGSTNETWSGWHDDGNFETIEVFCSWRGGLEGERVNKHLNHFRRMWGGTDNDLDVTTFPSSVREYLEKFSLGSLQDLRSVEANVPSRKGERDPLEHQKLAILRWKQQGCRGIFEHATGTGKTFTAILAIKEHVLAGKPALILVPSKLLHGQWHKEVESEIPKATILLAGSGNTKWKQAGRLSAMCDPDTGLGPRAVIATMKTASSEQFRTLVGSGSALLLVADEVHQIGSPQNSKCLRIDAEHRLGLSATPQRFGDPEGTAKIFSFFGPVVPPAISLTDAIKMDRLVPYEYFPHPINLNATEADEWRDYTRRIRNEMARLKEDESGQKVLTERVKMLLIQRSRIAKKATAKIDLAKQVVLSEYEEGQSWLVYCEDSEQLSEVIEALRSNGLSPIEYHSNMSGDGAATLEWFRKYGGVLVSIKCLDEGVDIPAVSHALILASSQNPRQFIQRRGRVLRKSDHKYMAVVHDAIVVPVDPETEPDQLSLLSSELVRSVEFAANSINRSASAELREIAIRMQIEVDGLLSLEGIEEDDDS</sequence>
<dbReference type="SUPFAM" id="SSF52540">
    <property type="entry name" value="P-loop containing nucleoside triphosphate hydrolases"/>
    <property type="match status" value="1"/>
</dbReference>
<reference evidence="7" key="1">
    <citation type="submission" date="2022-07" db="EMBL/GenBank/DDBJ databases">
        <authorList>
            <person name="Otstavnykh N."/>
            <person name="Isaeva M."/>
            <person name="Bystritskaya E."/>
        </authorList>
    </citation>
    <scope>NUCLEOTIDE SEQUENCE</scope>
    <source>
        <strain evidence="7">10Alg 79</strain>
    </source>
</reference>
<keyword evidence="2" id="KW-0378">Hydrolase</keyword>
<dbReference type="EMBL" id="JANFFA010000001">
    <property type="protein sequence ID" value="MDQ2092997.1"/>
    <property type="molecule type" value="Genomic_DNA"/>
</dbReference>
<dbReference type="InterPro" id="IPR027417">
    <property type="entry name" value="P-loop_NTPase"/>
</dbReference>
<dbReference type="PANTHER" id="PTHR11274">
    <property type="entry name" value="RAD25/XP-B DNA REPAIR HELICASE"/>
    <property type="match status" value="1"/>
</dbReference>
<evidence type="ECO:0000256" key="2">
    <source>
        <dbReference type="ARBA" id="ARBA00022801"/>
    </source>
</evidence>
<evidence type="ECO:0000259" key="6">
    <source>
        <dbReference type="PROSITE" id="PS51194"/>
    </source>
</evidence>
<name>A0AAJ1UBS2_9RHOB</name>
<dbReference type="InterPro" id="IPR001650">
    <property type="entry name" value="Helicase_C-like"/>
</dbReference>
<organism evidence="7 8">
    <name type="scientific">Rhodalgimonas zhirmunskyi</name>
    <dbReference type="NCBI Taxonomy" id="2964767"/>
    <lineage>
        <taxon>Bacteria</taxon>
        <taxon>Pseudomonadati</taxon>
        <taxon>Pseudomonadota</taxon>
        <taxon>Alphaproteobacteria</taxon>
        <taxon>Rhodobacterales</taxon>
        <taxon>Roseobacteraceae</taxon>
        <taxon>Rhodalgimonas</taxon>
    </lineage>
</organism>
<dbReference type="Proteomes" id="UP001227162">
    <property type="component" value="Unassembled WGS sequence"/>
</dbReference>
<feature type="domain" description="Helicase ATP-binding" evidence="5">
    <location>
        <begin position="272"/>
        <end position="439"/>
    </location>
</feature>
<comment type="caution">
    <text evidence="7">The sequence shown here is derived from an EMBL/GenBank/DDBJ whole genome shotgun (WGS) entry which is preliminary data.</text>
</comment>
<dbReference type="SMART" id="SM00490">
    <property type="entry name" value="HELICc"/>
    <property type="match status" value="1"/>
</dbReference>
<dbReference type="Pfam" id="PF00271">
    <property type="entry name" value="Helicase_C"/>
    <property type="match status" value="1"/>
</dbReference>
<dbReference type="SMART" id="SM00487">
    <property type="entry name" value="DEXDc"/>
    <property type="match status" value="1"/>
</dbReference>
<proteinExistence type="predicted"/>
<dbReference type="PROSITE" id="PS51192">
    <property type="entry name" value="HELICASE_ATP_BIND_1"/>
    <property type="match status" value="1"/>
</dbReference>
<feature type="domain" description="Helicase C-terminal" evidence="6">
    <location>
        <begin position="524"/>
        <end position="673"/>
    </location>
</feature>
<keyword evidence="1" id="KW-0547">Nucleotide-binding</keyword>
<dbReference type="RefSeq" id="WP_317624603.1">
    <property type="nucleotide sequence ID" value="NZ_JANFFA010000001.1"/>
</dbReference>
<dbReference type="GO" id="GO:0016787">
    <property type="term" value="F:hydrolase activity"/>
    <property type="evidence" value="ECO:0007669"/>
    <property type="project" value="UniProtKB-KW"/>
</dbReference>
<dbReference type="InterPro" id="IPR006935">
    <property type="entry name" value="Helicase/UvrB_N"/>
</dbReference>
<evidence type="ECO:0000256" key="4">
    <source>
        <dbReference type="ARBA" id="ARBA00022840"/>
    </source>
</evidence>
<keyword evidence="3 7" id="KW-0347">Helicase</keyword>
<dbReference type="GO" id="GO:0005524">
    <property type="term" value="F:ATP binding"/>
    <property type="evidence" value="ECO:0007669"/>
    <property type="project" value="UniProtKB-KW"/>
</dbReference>
<dbReference type="InterPro" id="IPR050615">
    <property type="entry name" value="ATP-dep_DNA_Helicase"/>
</dbReference>